<reference evidence="1 2" key="1">
    <citation type="journal article" date="2012" name="Proc. Natl. Acad. Sci. U.S.A.">
        <title>Comparative genomics of Ceriporiopsis subvermispora and Phanerochaete chrysosporium provide insight into selective ligninolysis.</title>
        <authorList>
            <person name="Fernandez-Fueyo E."/>
            <person name="Ruiz-Duenas F.J."/>
            <person name="Ferreira P."/>
            <person name="Floudas D."/>
            <person name="Hibbett D.S."/>
            <person name="Canessa P."/>
            <person name="Larrondo L.F."/>
            <person name="James T.Y."/>
            <person name="Seelenfreund D."/>
            <person name="Lobos S."/>
            <person name="Polanco R."/>
            <person name="Tello M."/>
            <person name="Honda Y."/>
            <person name="Watanabe T."/>
            <person name="Watanabe T."/>
            <person name="Ryu J.S."/>
            <person name="Kubicek C.P."/>
            <person name="Schmoll M."/>
            <person name="Gaskell J."/>
            <person name="Hammel K.E."/>
            <person name="St John F.J."/>
            <person name="Vanden Wymelenberg A."/>
            <person name="Sabat G."/>
            <person name="Splinter BonDurant S."/>
            <person name="Syed K."/>
            <person name="Yadav J.S."/>
            <person name="Doddapaneni H."/>
            <person name="Subramanian V."/>
            <person name="Lavin J.L."/>
            <person name="Oguiza J.A."/>
            <person name="Perez G."/>
            <person name="Pisabarro A.G."/>
            <person name="Ramirez L."/>
            <person name="Santoyo F."/>
            <person name="Master E."/>
            <person name="Coutinho P.M."/>
            <person name="Henrissat B."/>
            <person name="Lombard V."/>
            <person name="Magnuson J.K."/>
            <person name="Kuees U."/>
            <person name="Hori C."/>
            <person name="Igarashi K."/>
            <person name="Samejima M."/>
            <person name="Held B.W."/>
            <person name="Barry K.W."/>
            <person name="LaButti K.M."/>
            <person name="Lapidus A."/>
            <person name="Lindquist E.A."/>
            <person name="Lucas S.M."/>
            <person name="Riley R."/>
            <person name="Salamov A.A."/>
            <person name="Hoffmeister D."/>
            <person name="Schwenk D."/>
            <person name="Hadar Y."/>
            <person name="Yarden O."/>
            <person name="de Vries R.P."/>
            <person name="Wiebenga A."/>
            <person name="Stenlid J."/>
            <person name="Eastwood D."/>
            <person name="Grigoriev I.V."/>
            <person name="Berka R.M."/>
            <person name="Blanchette R.A."/>
            <person name="Kersten P."/>
            <person name="Martinez A.T."/>
            <person name="Vicuna R."/>
            <person name="Cullen D."/>
        </authorList>
    </citation>
    <scope>NUCLEOTIDE SEQUENCE [LARGE SCALE GENOMIC DNA]</scope>
    <source>
        <strain evidence="1 2">B</strain>
    </source>
</reference>
<name>M2QQZ3_CERS8</name>
<evidence type="ECO:0000313" key="1">
    <source>
        <dbReference type="EMBL" id="EMD39483.1"/>
    </source>
</evidence>
<protein>
    <submittedName>
        <fullName evidence="1">Uncharacterized protein</fullName>
    </submittedName>
</protein>
<keyword evidence="2" id="KW-1185">Reference proteome</keyword>
<organism evidence="1 2">
    <name type="scientific">Ceriporiopsis subvermispora (strain B)</name>
    <name type="common">White-rot fungus</name>
    <name type="synonym">Gelatoporia subvermispora</name>
    <dbReference type="NCBI Taxonomy" id="914234"/>
    <lineage>
        <taxon>Eukaryota</taxon>
        <taxon>Fungi</taxon>
        <taxon>Dikarya</taxon>
        <taxon>Basidiomycota</taxon>
        <taxon>Agaricomycotina</taxon>
        <taxon>Agaricomycetes</taxon>
        <taxon>Polyporales</taxon>
        <taxon>Gelatoporiaceae</taxon>
        <taxon>Gelatoporia</taxon>
    </lineage>
</organism>
<dbReference type="EMBL" id="KB445793">
    <property type="protein sequence ID" value="EMD39483.1"/>
    <property type="molecule type" value="Genomic_DNA"/>
</dbReference>
<gene>
    <name evidence="1" type="ORF">CERSUDRAFT_91990</name>
</gene>
<dbReference type="Proteomes" id="UP000016930">
    <property type="component" value="Unassembled WGS sequence"/>
</dbReference>
<sequence length="173" mass="19064">MWFERLSRSAGDCFGPYDDLILSVAAIGATPRSPKHFRCHPELAAFLRPISRSAGLHKFRVYFLDMAAPHLAARRLSPEVPELLMSIGETRSYHERDLPLCLVLNGLRRNVVQDALRPDLYVKALRARGMSTDTVSDPEAHSLRCCVLASIAIIGRPAGSSPDTPGTQREGTV</sequence>
<evidence type="ECO:0000313" key="2">
    <source>
        <dbReference type="Proteomes" id="UP000016930"/>
    </source>
</evidence>
<accession>M2QQZ3</accession>
<dbReference type="HOGENOM" id="CLU_1547352_0_0_1"/>
<proteinExistence type="predicted"/>
<dbReference type="AlphaFoldDB" id="M2QQZ3"/>